<dbReference type="AlphaFoldDB" id="A0A0V0H265"/>
<sequence length="63" mass="7519">MDVLTRHIQGEVSWCMLFVDDIVLIDKMLSGVNTRPQVWRQILESKDFKSKKFDACLMKRTWM</sequence>
<protein>
    <submittedName>
        <fullName evidence="1">Putative ovule protein</fullName>
    </submittedName>
</protein>
<dbReference type="EMBL" id="GEDG01026511">
    <property type="protein sequence ID" value="JAP14476.1"/>
    <property type="molecule type" value="Transcribed_RNA"/>
</dbReference>
<evidence type="ECO:0000313" key="1">
    <source>
        <dbReference type="EMBL" id="JAP14476.1"/>
    </source>
</evidence>
<name>A0A0V0H265_SOLCH</name>
<reference evidence="1" key="1">
    <citation type="submission" date="2015-12" db="EMBL/GenBank/DDBJ databases">
        <title>Gene expression during late stages of embryo sac development: a critical building block for successful pollen-pistil interactions.</title>
        <authorList>
            <person name="Liu Y."/>
            <person name="Joly V."/>
            <person name="Sabar M."/>
            <person name="Matton D.P."/>
        </authorList>
    </citation>
    <scope>NUCLEOTIDE SEQUENCE</scope>
</reference>
<organism evidence="1">
    <name type="scientific">Solanum chacoense</name>
    <name type="common">Chaco potato</name>
    <dbReference type="NCBI Taxonomy" id="4108"/>
    <lineage>
        <taxon>Eukaryota</taxon>
        <taxon>Viridiplantae</taxon>
        <taxon>Streptophyta</taxon>
        <taxon>Embryophyta</taxon>
        <taxon>Tracheophyta</taxon>
        <taxon>Spermatophyta</taxon>
        <taxon>Magnoliopsida</taxon>
        <taxon>eudicotyledons</taxon>
        <taxon>Gunneridae</taxon>
        <taxon>Pentapetalae</taxon>
        <taxon>asterids</taxon>
        <taxon>lamiids</taxon>
        <taxon>Solanales</taxon>
        <taxon>Solanaceae</taxon>
        <taxon>Solanoideae</taxon>
        <taxon>Solaneae</taxon>
        <taxon>Solanum</taxon>
    </lineage>
</organism>
<accession>A0A0V0H265</accession>
<proteinExistence type="predicted"/>